<proteinExistence type="inferred from homology"/>
<dbReference type="InterPro" id="IPR000668">
    <property type="entry name" value="Peptidase_C1A_C"/>
</dbReference>
<comment type="caution">
    <text evidence="6">The sequence shown here is derived from an EMBL/GenBank/DDBJ whole genome shotgun (WGS) entry which is preliminary data.</text>
</comment>
<organism evidence="6 7">
    <name type="scientific">Dryococelus australis</name>
    <dbReference type="NCBI Taxonomy" id="614101"/>
    <lineage>
        <taxon>Eukaryota</taxon>
        <taxon>Metazoa</taxon>
        <taxon>Ecdysozoa</taxon>
        <taxon>Arthropoda</taxon>
        <taxon>Hexapoda</taxon>
        <taxon>Insecta</taxon>
        <taxon>Pterygota</taxon>
        <taxon>Neoptera</taxon>
        <taxon>Polyneoptera</taxon>
        <taxon>Phasmatodea</taxon>
        <taxon>Verophasmatodea</taxon>
        <taxon>Anareolatae</taxon>
        <taxon>Phasmatidae</taxon>
        <taxon>Eurycanthinae</taxon>
        <taxon>Dryococelus</taxon>
    </lineage>
</organism>
<protein>
    <submittedName>
        <fullName evidence="6">Uncharacterized protein</fullName>
    </submittedName>
</protein>
<feature type="domain" description="Cathepsin propeptide inhibitor" evidence="5">
    <location>
        <begin position="756"/>
        <end position="815"/>
    </location>
</feature>
<dbReference type="InterPro" id="IPR025660">
    <property type="entry name" value="Pept_his_AS"/>
</dbReference>
<dbReference type="Gene3D" id="3.90.70.10">
    <property type="entry name" value="Cysteine proteinases"/>
    <property type="match status" value="4"/>
</dbReference>
<dbReference type="PROSITE" id="PS00639">
    <property type="entry name" value="THIOL_PROTEASE_HIS"/>
    <property type="match status" value="1"/>
</dbReference>
<feature type="region of interest" description="Disordered" evidence="3">
    <location>
        <begin position="1081"/>
        <end position="1118"/>
    </location>
</feature>
<evidence type="ECO:0000313" key="7">
    <source>
        <dbReference type="Proteomes" id="UP001159363"/>
    </source>
</evidence>
<reference evidence="6 7" key="1">
    <citation type="submission" date="2023-02" db="EMBL/GenBank/DDBJ databases">
        <title>LHISI_Scaffold_Assembly.</title>
        <authorList>
            <person name="Stuart O.P."/>
            <person name="Cleave R."/>
            <person name="Magrath M.J.L."/>
            <person name="Mikheyev A.S."/>
        </authorList>
    </citation>
    <scope>NUCLEOTIDE SEQUENCE [LARGE SCALE GENOMIC DNA]</scope>
    <source>
        <strain evidence="6">Daus_M_001</strain>
        <tissue evidence="6">Leg muscle</tissue>
    </source>
</reference>
<feature type="compositionally biased region" description="Basic and acidic residues" evidence="3">
    <location>
        <begin position="1083"/>
        <end position="1098"/>
    </location>
</feature>
<dbReference type="InterPro" id="IPR038765">
    <property type="entry name" value="Papain-like_cys_pep_sf"/>
</dbReference>
<dbReference type="Gene3D" id="1.10.287.2250">
    <property type="match status" value="1"/>
</dbReference>
<evidence type="ECO:0000256" key="2">
    <source>
        <dbReference type="ARBA" id="ARBA00023157"/>
    </source>
</evidence>
<evidence type="ECO:0000259" key="4">
    <source>
        <dbReference type="SMART" id="SM00645"/>
    </source>
</evidence>
<dbReference type="SMART" id="SM00645">
    <property type="entry name" value="Pept_C1"/>
    <property type="match status" value="1"/>
</dbReference>
<keyword evidence="2" id="KW-1015">Disulfide bond</keyword>
<gene>
    <name evidence="6" type="ORF">PR048_015060</name>
</gene>
<accession>A0ABQ9HG23</accession>
<comment type="similarity">
    <text evidence="1">Belongs to the peptidase C1 family.</text>
</comment>
<evidence type="ECO:0000256" key="1">
    <source>
        <dbReference type="ARBA" id="ARBA00008455"/>
    </source>
</evidence>
<dbReference type="InterPro" id="IPR013201">
    <property type="entry name" value="Prot_inhib_I29"/>
</dbReference>
<dbReference type="SUPFAM" id="SSF54001">
    <property type="entry name" value="Cysteine proteinases"/>
    <property type="match status" value="3"/>
</dbReference>
<dbReference type="InterPro" id="IPR025661">
    <property type="entry name" value="Pept_asp_AS"/>
</dbReference>
<dbReference type="PANTHER" id="PTHR12411">
    <property type="entry name" value="CYSTEINE PROTEASE FAMILY C1-RELATED"/>
    <property type="match status" value="1"/>
</dbReference>
<evidence type="ECO:0000313" key="6">
    <source>
        <dbReference type="EMBL" id="KAJ8883220.1"/>
    </source>
</evidence>
<keyword evidence="7" id="KW-1185">Reference proteome</keyword>
<dbReference type="InterPro" id="IPR013128">
    <property type="entry name" value="Peptidase_C1A"/>
</dbReference>
<dbReference type="SMART" id="SM00848">
    <property type="entry name" value="Inhibitor_I29"/>
    <property type="match status" value="1"/>
</dbReference>
<dbReference type="Pfam" id="PF08246">
    <property type="entry name" value="Inhibitor_I29"/>
    <property type="match status" value="1"/>
</dbReference>
<feature type="region of interest" description="Disordered" evidence="3">
    <location>
        <begin position="56"/>
        <end position="75"/>
    </location>
</feature>
<dbReference type="EMBL" id="JARBHB010000005">
    <property type="protein sequence ID" value="KAJ8883220.1"/>
    <property type="molecule type" value="Genomic_DNA"/>
</dbReference>
<evidence type="ECO:0000256" key="3">
    <source>
        <dbReference type="SAM" id="MobiDB-lite"/>
    </source>
</evidence>
<name>A0ABQ9HG23_9NEOP</name>
<feature type="compositionally biased region" description="Basic and acidic residues" evidence="3">
    <location>
        <begin position="1105"/>
        <end position="1114"/>
    </location>
</feature>
<dbReference type="PROSITE" id="PS00640">
    <property type="entry name" value="THIOL_PROTEASE_ASN"/>
    <property type="match status" value="1"/>
</dbReference>
<dbReference type="Pfam" id="PF00112">
    <property type="entry name" value="Peptidase_C1"/>
    <property type="match status" value="4"/>
</dbReference>
<sequence>MRIKCAECAETIESTFHEILLFTKTHKKRYIHLTRFVPRIFRVVLDVPRTLALHQREPSSIPGGGHSRTFASRTAPGNAVGRRVFSGVFRFPSPCIPALLQLHFSSLSSALTIRIKRLWYAIRETPKLVDGVIYQMLVPENVRKLRINGVWTGHEGSVPASAQQLSHFWGRGGGGGPPRRHRSASVVEWRDVDAAGITASCVPTSRPGATVLLSRLSAGIRRSQVVRSLLLDMKIRGFILGRARIQNTCVQITLAIVHAVYDTSWRTLAQSSPYSVTAGNQCAVDIGIFVHKTVMSILLLASNQDEHGSIPGRVTPDFRKWESYRMMPLVDGFSRGSPISSTPYITALLYIDLASPSSALKNSSLRAAQISSFTHAFARFQYKLDTCKTWHYFPSNVANLTGRMPLSAPVNIYAVSYHALIGVRRCDVLLARDAILLASDAILPARDTILLACTVAVRLYGALGTGLVSDWLSHAASRFPISCAAGWQVGYQQLIGEWRSNIWLAKLLCLFFSSSITVGVQLVSFAILVAARNSIPPAYATLNEWIHFKVTEIPSTGQRSSYDADRMKKDEAPRFLLAYIGSLVRRACSRSLAGGGDLCSKASLEIDRRTAVKSTWIAILNDAIAIKEDDQQYLDYELLQETFLGRMRDGLVSCDDGSQRWILVTHGNEMSSDFVPFCFQFVCQLVRHKPGKDLPLTQIFADDDQESSRHDQPSPGQLVFILSAMLDVGDLEIDLSMSRSPTSNMADEIDTSRPVYIYLQIKYGKKYSNAAEERFRFKVFLHNMQTIAEHNDRYERGEVTFKMGMNKYGDMWSDLPLTKANGARFSGGVIWFPHCANALDVSSGRRLFSEHSRFPQTCIPPLLHLHLITPLHATHCDWKELRQEMASSRTCRSEGPGPKSSRLVSSARAATFISPANVELPASVDWRELGAVSPVQDQGSCASCWAFSAVSRPANRLPCCMVFPMLHDGVVVTLLASHRGDPGSIPGEVARGNRARTILLASGLSHGSPVISLASHHGKLGSFPDGVKCDFKQYSQFTPTITIRHSSVPTTLHPHRLLIDGMIARVIERFTVKKSTKLAGATADHKSTASEHSSELSRRLQRLSETSRRPKSAEETGALEGQMFRKTGRLVALSEQNLIDCSWKHGNYGCTGGSMNLAFLYVSENRGLDTDEFYPYTAQFRVAEQSTPWHKEIKIFQYVTLLLQYKLLQHMLNVPRGSAWSETPVLPAGPSAEIRLSIMRVRAPISHVHHGLGTNYCGLGLNFHKVEEVMKRGYSAWNVQSTMVPINNRELKAMEQGKLDTPNLSGINKPLGVMLCVQEGKCQYRQEGAGARAVGYVALQRGNERQLQEAVATVGPVSVFLTGGHHSFHFYRHGKYCYTPTPHLRPSISVTFCAPYACNDTNKLVIVCLMNVCNFFTVLKIAWCIANSTAKYFLLTYFVREEGLEKDWRGIGHGLCYGPIPAFTWSDPHVKIRRLNVSSTVRSLKAEGRGVTTVKIPPSNWLDYSPPTKASRVRFPVEPPSNFHMCELCYMMLLVDWFSLGFPASHTFWRCSILISDDKIYAYPSKQTQQKSGTATQNIVNWPHFPHEPRVSRQGIEPSSASWEASRLATQPPRPLCYVVKYLRNARLTAGVYLEPECSDNRTELQHAVLVVGYGTDDDGRDYWILKNSWSTSWGQEGYMLISRGNNHCGIATAASYPLV</sequence>
<evidence type="ECO:0000259" key="5">
    <source>
        <dbReference type="SMART" id="SM00848"/>
    </source>
</evidence>
<feature type="domain" description="Peptidase C1A papain C-terminal" evidence="4">
    <location>
        <begin position="920"/>
        <end position="1699"/>
    </location>
</feature>
<dbReference type="Proteomes" id="UP001159363">
    <property type="component" value="Chromosome 4"/>
</dbReference>